<evidence type="ECO:0000313" key="3">
    <source>
        <dbReference type="Proteomes" id="UP001220962"/>
    </source>
</evidence>
<dbReference type="EMBL" id="CP118101">
    <property type="protein sequence ID" value="WDH82465.1"/>
    <property type="molecule type" value="Genomic_DNA"/>
</dbReference>
<sequence>MLAVIILLQIIIIGYLIKIDGKLPKRDVVADAVQEAMERDEKIRKEKERSQSTN</sequence>
<dbReference type="EMBL" id="CP118108">
    <property type="protein sequence ID" value="WDI02212.1"/>
    <property type="molecule type" value="Genomic_DNA"/>
</dbReference>
<reference evidence="1 4" key="1">
    <citation type="submission" date="2023-02" db="EMBL/GenBank/DDBJ databases">
        <title>Pathogen: clinical or host-associated sample.</title>
        <authorList>
            <person name="Hergert J."/>
            <person name="Casey R."/>
            <person name="Wagner J."/>
            <person name="Young E.L."/>
            <person name="Oakeson K.F."/>
        </authorList>
    </citation>
    <scope>NUCLEOTIDE SEQUENCE</scope>
    <source>
        <strain evidence="2 4">2022CK-00829</strain>
        <strain evidence="1">2022CK-00830</strain>
    </source>
</reference>
<gene>
    <name evidence="1" type="ORF">PUW23_23970</name>
    <name evidence="2" type="ORF">PUW25_23960</name>
</gene>
<evidence type="ECO:0000313" key="1">
    <source>
        <dbReference type="EMBL" id="WDH82465.1"/>
    </source>
</evidence>
<evidence type="ECO:0000313" key="2">
    <source>
        <dbReference type="EMBL" id="WDI02212.1"/>
    </source>
</evidence>
<accession>A0AAX3MXV2</accession>
<keyword evidence="4" id="KW-1185">Reference proteome</keyword>
<dbReference type="Proteomes" id="UP001220962">
    <property type="component" value="Chromosome"/>
</dbReference>
<organism evidence="1 3">
    <name type="scientific">Paenibacillus urinalis</name>
    <dbReference type="NCBI Taxonomy" id="521520"/>
    <lineage>
        <taxon>Bacteria</taxon>
        <taxon>Bacillati</taxon>
        <taxon>Bacillota</taxon>
        <taxon>Bacilli</taxon>
        <taxon>Bacillales</taxon>
        <taxon>Paenibacillaceae</taxon>
        <taxon>Paenibacillus</taxon>
    </lineage>
</organism>
<name>A0AAX3MXV2_9BACL</name>
<evidence type="ECO:0000313" key="4">
    <source>
        <dbReference type="Proteomes" id="UP001221519"/>
    </source>
</evidence>
<dbReference type="Proteomes" id="UP001221519">
    <property type="component" value="Chromosome"/>
</dbReference>
<proteinExistence type="predicted"/>
<dbReference type="RefSeq" id="WP_193746015.1">
    <property type="nucleotide sequence ID" value="NZ_CP118101.1"/>
</dbReference>
<dbReference type="AlphaFoldDB" id="A0AAX3MXV2"/>
<protein>
    <submittedName>
        <fullName evidence="1">Uncharacterized protein</fullName>
    </submittedName>
</protein>